<dbReference type="GO" id="GO:0047753">
    <property type="term" value="F:choline-sulfatase activity"/>
    <property type="evidence" value="ECO:0007669"/>
    <property type="project" value="UniProtKB-EC"/>
</dbReference>
<dbReference type="OrthoDB" id="9762324at2"/>
<feature type="chain" id="PRO_5005183910" evidence="3">
    <location>
        <begin position="28"/>
        <end position="511"/>
    </location>
</feature>
<reference evidence="5 6" key="2">
    <citation type="journal article" date="2016" name="ISME J.">
        <title>Characterization of the first cultured representative of Verrucomicrobia subdivision 5 indicates the proposal of a novel phylum.</title>
        <authorList>
            <person name="Spring S."/>
            <person name="Bunk B."/>
            <person name="Sproer C."/>
            <person name="Schumann P."/>
            <person name="Rohde M."/>
            <person name="Tindall B.J."/>
            <person name="Klenk H.P."/>
        </authorList>
    </citation>
    <scope>NUCLEOTIDE SEQUENCE [LARGE SCALE GENOMIC DNA]</scope>
    <source>
        <strain evidence="5 6">L21-Fru-AB</strain>
    </source>
</reference>
<dbReference type="InterPro" id="IPR050738">
    <property type="entry name" value="Sulfatase"/>
</dbReference>
<organism evidence="5 6">
    <name type="scientific">Kiritimatiella glycovorans</name>
    <dbReference type="NCBI Taxonomy" id="1307763"/>
    <lineage>
        <taxon>Bacteria</taxon>
        <taxon>Pseudomonadati</taxon>
        <taxon>Kiritimatiellota</taxon>
        <taxon>Kiritimatiellia</taxon>
        <taxon>Kiritimatiellales</taxon>
        <taxon>Kiritimatiellaceae</taxon>
        <taxon>Kiritimatiella</taxon>
    </lineage>
</organism>
<dbReference type="SUPFAM" id="SSF53649">
    <property type="entry name" value="Alkaline phosphatase-like"/>
    <property type="match status" value="1"/>
</dbReference>
<reference evidence="6" key="1">
    <citation type="submission" date="2015-02" db="EMBL/GenBank/DDBJ databases">
        <title>Description and complete genome sequence of the first cultured representative of the subdivision 5 of the Verrucomicrobia phylum.</title>
        <authorList>
            <person name="Spring S."/>
            <person name="Bunk B."/>
            <person name="Sproer C."/>
            <person name="Klenk H.-P."/>
        </authorList>
    </citation>
    <scope>NUCLEOTIDE SEQUENCE [LARGE SCALE GENOMIC DNA]</scope>
    <source>
        <strain evidence="6">L21-Fru-AB</strain>
    </source>
</reference>
<dbReference type="PANTHER" id="PTHR42693">
    <property type="entry name" value="ARYLSULFATASE FAMILY MEMBER"/>
    <property type="match status" value="1"/>
</dbReference>
<evidence type="ECO:0000313" key="6">
    <source>
        <dbReference type="Proteomes" id="UP000035268"/>
    </source>
</evidence>
<name>A0A0G3EE63_9BACT</name>
<evidence type="ECO:0000259" key="4">
    <source>
        <dbReference type="Pfam" id="PF00884"/>
    </source>
</evidence>
<keyword evidence="3" id="KW-0732">Signal</keyword>
<dbReference type="InterPro" id="IPR006311">
    <property type="entry name" value="TAT_signal"/>
</dbReference>
<dbReference type="Proteomes" id="UP000035268">
    <property type="component" value="Chromosome"/>
</dbReference>
<dbReference type="GO" id="GO:0004065">
    <property type="term" value="F:arylsulfatase activity"/>
    <property type="evidence" value="ECO:0007669"/>
    <property type="project" value="TreeGrafter"/>
</dbReference>
<feature type="domain" description="Sulfatase N-terminal" evidence="4">
    <location>
        <begin position="34"/>
        <end position="342"/>
    </location>
</feature>
<dbReference type="AlphaFoldDB" id="A0A0G3EE63"/>
<keyword evidence="6" id="KW-1185">Reference proteome</keyword>
<keyword evidence="2 5" id="KW-0378">Hydrolase</keyword>
<dbReference type="EC" id="3.1.6.6" evidence="5"/>
<evidence type="ECO:0000256" key="2">
    <source>
        <dbReference type="ARBA" id="ARBA00022801"/>
    </source>
</evidence>
<gene>
    <name evidence="5" type="primary">betC_3</name>
    <name evidence="5" type="ORF">L21SP4_00427</name>
</gene>
<evidence type="ECO:0000256" key="3">
    <source>
        <dbReference type="SAM" id="SignalP"/>
    </source>
</evidence>
<accession>A0A0G3EE63</accession>
<dbReference type="RefSeq" id="WP_082116457.1">
    <property type="nucleotide sequence ID" value="NZ_CP010904.1"/>
</dbReference>
<sequence precursor="true">MTLGAPRRDLLKAALCSAALVSVGAWAQSAPRMNVVIITTDDNDAASLGCFGNPLEGVTPHMDRLAAKGARFEHAHTTSPTCQPSRLSLMTGRYPQTNGNTGHADPLKPGVTTLAAELKKAGYFTALVGKEGNYVPAEAFDWDRHRLSADQWEPDDGYWGMWRSPEGFYRGTKELIAEAKKAEKPFFLHLNTSDPHRPWPGHVTEVEHLRRMESRSGLELDPLRPCPRQYSPLEVPVPGYLPDLPGVRVDLADYYECLHRADLAVGRMLQAIEEAGARRHTIVICFGDQGMALPTSKQNIYPYSTRIPLLIDWPGVTKPGTVVGDTMVSVIDLMPTLLDGLGLPPVEGLDGKSVLPVLKGDPQAGRSRVFTSYNYALPGIQVFPMRAVQTREFIYIYNAWPGRENAQGQPLRYNGNYDALKPMAWPSMLEAAKTDPEVAERVRFIARRAPEEFYDLRSDPDCLHNRIDDPEHREKIETLRRLLMRQMEETGDPLLKVWKEDAPLPSAWMNR</sequence>
<dbReference type="Gene3D" id="3.40.720.10">
    <property type="entry name" value="Alkaline Phosphatase, subunit A"/>
    <property type="match status" value="1"/>
</dbReference>
<feature type="signal peptide" evidence="3">
    <location>
        <begin position="1"/>
        <end position="27"/>
    </location>
</feature>
<dbReference type="EMBL" id="CP010904">
    <property type="protein sequence ID" value="AKJ63707.1"/>
    <property type="molecule type" value="Genomic_DNA"/>
</dbReference>
<dbReference type="KEGG" id="vbl:L21SP4_00427"/>
<protein>
    <submittedName>
        <fullName evidence="5">Choline-sulfatase</fullName>
        <ecNumber evidence="5">3.1.6.6</ecNumber>
    </submittedName>
</protein>
<evidence type="ECO:0000256" key="1">
    <source>
        <dbReference type="ARBA" id="ARBA00008779"/>
    </source>
</evidence>
<dbReference type="InterPro" id="IPR000917">
    <property type="entry name" value="Sulfatase_N"/>
</dbReference>
<dbReference type="InterPro" id="IPR017850">
    <property type="entry name" value="Alkaline_phosphatase_core_sf"/>
</dbReference>
<dbReference type="STRING" id="1307763.L21SP4_00427"/>
<evidence type="ECO:0000313" key="5">
    <source>
        <dbReference type="EMBL" id="AKJ63707.1"/>
    </source>
</evidence>
<dbReference type="Pfam" id="PF00884">
    <property type="entry name" value="Sulfatase"/>
    <property type="match status" value="1"/>
</dbReference>
<proteinExistence type="inferred from homology"/>
<dbReference type="PROSITE" id="PS51318">
    <property type="entry name" value="TAT"/>
    <property type="match status" value="1"/>
</dbReference>
<dbReference type="PANTHER" id="PTHR42693:SF53">
    <property type="entry name" value="ENDO-4-O-SULFATASE"/>
    <property type="match status" value="1"/>
</dbReference>
<dbReference type="CDD" id="cd16027">
    <property type="entry name" value="SGSH"/>
    <property type="match status" value="1"/>
</dbReference>
<comment type="similarity">
    <text evidence="1">Belongs to the sulfatase family.</text>
</comment>